<evidence type="ECO:0000256" key="8">
    <source>
        <dbReference type="SAM" id="Phobius"/>
    </source>
</evidence>
<evidence type="ECO:0000256" key="5">
    <source>
        <dbReference type="ARBA" id="ARBA00022692"/>
    </source>
</evidence>
<feature type="transmembrane region" description="Helical" evidence="8">
    <location>
        <begin position="287"/>
        <end position="308"/>
    </location>
</feature>
<proteinExistence type="inferred from homology"/>
<comment type="subcellular location">
    <subcellularLocation>
        <location evidence="1">Cell membrane</location>
        <topology evidence="1">Multi-pass membrane protein</topology>
    </subcellularLocation>
</comment>
<dbReference type="GO" id="GO:0140359">
    <property type="term" value="F:ABC-type transporter activity"/>
    <property type="evidence" value="ECO:0007669"/>
    <property type="project" value="InterPro"/>
</dbReference>
<protein>
    <submittedName>
        <fullName evidence="10">ABC transporter, permease</fullName>
    </submittedName>
</protein>
<dbReference type="InterPro" id="IPR013525">
    <property type="entry name" value="ABC2_TM"/>
</dbReference>
<dbReference type="RefSeq" id="WP_045446430.1">
    <property type="nucleotide sequence ID" value="NZ_BBIO01000009.1"/>
</dbReference>
<evidence type="ECO:0000256" key="3">
    <source>
        <dbReference type="ARBA" id="ARBA00022448"/>
    </source>
</evidence>
<dbReference type="eggNOG" id="COG0842">
    <property type="taxonomic scope" value="Bacteria"/>
</dbReference>
<feature type="transmembrane region" description="Helical" evidence="8">
    <location>
        <begin position="23"/>
        <end position="40"/>
    </location>
</feature>
<dbReference type="Proteomes" id="UP000028702">
    <property type="component" value="Unassembled WGS sequence"/>
</dbReference>
<evidence type="ECO:0000256" key="4">
    <source>
        <dbReference type="ARBA" id="ARBA00022475"/>
    </source>
</evidence>
<keyword evidence="5 8" id="KW-0812">Transmembrane</keyword>
<evidence type="ECO:0000256" key="7">
    <source>
        <dbReference type="ARBA" id="ARBA00023136"/>
    </source>
</evidence>
<evidence type="ECO:0000256" key="1">
    <source>
        <dbReference type="ARBA" id="ARBA00004651"/>
    </source>
</evidence>
<feature type="domain" description="ABC transmembrane type-2" evidence="9">
    <location>
        <begin position="133"/>
        <end position="369"/>
    </location>
</feature>
<keyword evidence="3" id="KW-0813">Transport</keyword>
<dbReference type="InterPro" id="IPR047817">
    <property type="entry name" value="ABC2_TM_bact-type"/>
</dbReference>
<dbReference type="STRING" id="1333998.M2A_1925"/>
<comment type="similarity">
    <text evidence="2">Belongs to the ABC-2 integral membrane protein family.</text>
</comment>
<dbReference type="EMBL" id="BBIO01000009">
    <property type="protein sequence ID" value="GAK45426.1"/>
    <property type="molecule type" value="Genomic_DNA"/>
</dbReference>
<accession>A0A081BBK8</accession>
<dbReference type="Gene3D" id="3.40.1710.10">
    <property type="entry name" value="abc type-2 transporter like domain"/>
    <property type="match status" value="1"/>
</dbReference>
<evidence type="ECO:0000313" key="11">
    <source>
        <dbReference type="Proteomes" id="UP000028702"/>
    </source>
</evidence>
<feature type="transmembrane region" description="Helical" evidence="8">
    <location>
        <begin position="230"/>
        <end position="252"/>
    </location>
</feature>
<gene>
    <name evidence="10" type="ORF">M2A_1925</name>
</gene>
<dbReference type="InterPro" id="IPR051449">
    <property type="entry name" value="ABC-2_transporter_component"/>
</dbReference>
<dbReference type="AlphaFoldDB" id="A0A081BBK8"/>
<dbReference type="Pfam" id="PF12698">
    <property type="entry name" value="ABC2_membrane_3"/>
    <property type="match status" value="1"/>
</dbReference>
<feature type="transmembrane region" description="Helical" evidence="8">
    <location>
        <begin position="348"/>
        <end position="366"/>
    </location>
</feature>
<reference evidence="10 11" key="1">
    <citation type="submission" date="2014-07" db="EMBL/GenBank/DDBJ databases">
        <title>Tepidicaulis marinum gen. nov., sp. nov., a novel marine bacterium denitrifying nitrate to nitrous oxide strictly under microaerobic conditions.</title>
        <authorList>
            <person name="Takeuchi M."/>
            <person name="Yamagishi T."/>
            <person name="Kamagata Y."/>
            <person name="Oshima K."/>
            <person name="Hattori M."/>
            <person name="Katayama T."/>
            <person name="Hanada S."/>
            <person name="Tamaki H."/>
            <person name="Marumo K."/>
            <person name="Maeda H."/>
            <person name="Nedachi M."/>
            <person name="Iwasaki W."/>
            <person name="Suwa Y."/>
            <person name="Sakata S."/>
        </authorList>
    </citation>
    <scope>NUCLEOTIDE SEQUENCE [LARGE SCALE GENOMIC DNA]</scope>
    <source>
        <strain evidence="10 11">MA2</strain>
    </source>
</reference>
<keyword evidence="7 8" id="KW-0472">Membrane</keyword>
<feature type="transmembrane region" description="Helical" evidence="8">
    <location>
        <begin position="175"/>
        <end position="199"/>
    </location>
</feature>
<keyword evidence="6 8" id="KW-1133">Transmembrane helix</keyword>
<feature type="transmembrane region" description="Helical" evidence="8">
    <location>
        <begin position="258"/>
        <end position="280"/>
    </location>
</feature>
<keyword evidence="4" id="KW-1003">Cell membrane</keyword>
<dbReference type="GO" id="GO:0005886">
    <property type="term" value="C:plasma membrane"/>
    <property type="evidence" value="ECO:0007669"/>
    <property type="project" value="UniProtKB-SubCell"/>
</dbReference>
<sequence length="371" mass="41051">MERLQNIYRLGLKELRSLFHDKVLFFFVIYAFSFAIYSMATGISADVHNAAIAIADEDRSVLSARIGEAFFPPYFKEPQPIAVTDIDEHMDSGRYMFVIDIPPNFEADIIAGRRPAVQVNIDATAVMQAQIGAAYIQNIIRDEIRRFLKQPPAESVLPVRLETRYAFNPNLTSEWFAAIAGIIDMLTMLTIILTGSALIREREHGTVEHLLVMPLTPLEILSAKIWANGLVIFVAATLSLFLLVGGVLGVPFSGSMPLFLAGTALYIFFAASFGVFLGTFTRSMPQLGLLIILIILPMNMLSGSFSPIESQPEWLQPMTLLLASRHFVSIAQAILFRGAGFDIVWPEFAAIAALGLAFFSVSVIRFRRAVV</sequence>
<dbReference type="PROSITE" id="PS51012">
    <property type="entry name" value="ABC_TM2"/>
    <property type="match status" value="1"/>
</dbReference>
<comment type="caution">
    <text evidence="10">The sequence shown here is derived from an EMBL/GenBank/DDBJ whole genome shotgun (WGS) entry which is preliminary data.</text>
</comment>
<keyword evidence="11" id="KW-1185">Reference proteome</keyword>
<organism evidence="10 11">
    <name type="scientific">Tepidicaulis marinus</name>
    <dbReference type="NCBI Taxonomy" id="1333998"/>
    <lineage>
        <taxon>Bacteria</taxon>
        <taxon>Pseudomonadati</taxon>
        <taxon>Pseudomonadota</taxon>
        <taxon>Alphaproteobacteria</taxon>
        <taxon>Hyphomicrobiales</taxon>
        <taxon>Parvibaculaceae</taxon>
        <taxon>Tepidicaulis</taxon>
    </lineage>
</organism>
<name>A0A081BBK8_9HYPH</name>
<dbReference type="PANTHER" id="PTHR30294">
    <property type="entry name" value="MEMBRANE COMPONENT OF ABC TRANSPORTER YHHJ-RELATED"/>
    <property type="match status" value="1"/>
</dbReference>
<dbReference type="PANTHER" id="PTHR30294:SF47">
    <property type="entry name" value="INNER MEMBRANE TRANSPORT PERMEASE YHHJ"/>
    <property type="match status" value="1"/>
</dbReference>
<evidence type="ECO:0000256" key="6">
    <source>
        <dbReference type="ARBA" id="ARBA00022989"/>
    </source>
</evidence>
<evidence type="ECO:0000313" key="10">
    <source>
        <dbReference type="EMBL" id="GAK45426.1"/>
    </source>
</evidence>
<evidence type="ECO:0000256" key="2">
    <source>
        <dbReference type="ARBA" id="ARBA00007783"/>
    </source>
</evidence>
<evidence type="ECO:0000259" key="9">
    <source>
        <dbReference type="PROSITE" id="PS51012"/>
    </source>
</evidence>